<feature type="domain" description="Virulence factor" evidence="1">
    <location>
        <begin position="5"/>
        <end position="90"/>
    </location>
</feature>
<gene>
    <name evidence="2" type="ORF">METZ01_LOCUS287428</name>
</gene>
<evidence type="ECO:0000313" key="2">
    <source>
        <dbReference type="EMBL" id="SVC34574.1"/>
    </source>
</evidence>
<organism evidence="2">
    <name type="scientific">marine metagenome</name>
    <dbReference type="NCBI Taxonomy" id="408172"/>
    <lineage>
        <taxon>unclassified sequences</taxon>
        <taxon>metagenomes</taxon>
        <taxon>ecological metagenomes</taxon>
    </lineage>
</organism>
<dbReference type="AlphaFoldDB" id="A0A382LCF0"/>
<dbReference type="EMBL" id="UINC01086268">
    <property type="protein sequence ID" value="SVC34574.1"/>
    <property type="molecule type" value="Genomic_DNA"/>
</dbReference>
<dbReference type="Pfam" id="PF13769">
    <property type="entry name" value="Virulence_fact"/>
    <property type="match status" value="1"/>
</dbReference>
<reference evidence="2" key="1">
    <citation type="submission" date="2018-05" db="EMBL/GenBank/DDBJ databases">
        <authorList>
            <person name="Lanie J.A."/>
            <person name="Ng W.-L."/>
            <person name="Kazmierczak K.M."/>
            <person name="Andrzejewski T.M."/>
            <person name="Davidsen T.M."/>
            <person name="Wayne K.J."/>
            <person name="Tettelin H."/>
            <person name="Glass J.I."/>
            <person name="Rusch D."/>
            <person name="Podicherti R."/>
            <person name="Tsui H.-C.T."/>
            <person name="Winkler M.E."/>
        </authorList>
    </citation>
    <scope>NUCLEOTIDE SEQUENCE</scope>
</reference>
<proteinExistence type="predicted"/>
<protein>
    <recommendedName>
        <fullName evidence="1">Virulence factor domain-containing protein</fullName>
    </recommendedName>
</protein>
<accession>A0A382LCF0</accession>
<name>A0A382LCF0_9ZZZZ</name>
<dbReference type="InterPro" id="IPR025989">
    <property type="entry name" value="Virulence_F_dom"/>
</dbReference>
<evidence type="ECO:0000259" key="1">
    <source>
        <dbReference type="Pfam" id="PF13769"/>
    </source>
</evidence>
<sequence length="100" mass="11627">MVTIYWRDIPSQVLVQKGRTKSKVLLPHRFQEAIDRAAMRAGKGSSDLYLEEWRRDTEQIEAADDLQAFSEETARQIADRYDDEMLDKLIRNKGVMPEQG</sequence>